<feature type="region of interest" description="Disordered" evidence="6">
    <location>
        <begin position="418"/>
        <end position="454"/>
    </location>
</feature>
<dbReference type="PANTHER" id="PTHR47437">
    <property type="entry name" value="JNK-INTERACTING PROTEIN 1-LIKE PROTEIN"/>
    <property type="match status" value="1"/>
</dbReference>
<evidence type="ECO:0000256" key="2">
    <source>
        <dbReference type="ARBA" id="ARBA00009866"/>
    </source>
</evidence>
<evidence type="ECO:0000256" key="1">
    <source>
        <dbReference type="ARBA" id="ARBA00004496"/>
    </source>
</evidence>
<dbReference type="GO" id="GO:0005737">
    <property type="term" value="C:cytoplasm"/>
    <property type="evidence" value="ECO:0007669"/>
    <property type="project" value="UniProtKB-SubCell"/>
</dbReference>
<dbReference type="GO" id="GO:0005078">
    <property type="term" value="F:MAP-kinase scaffold activity"/>
    <property type="evidence" value="ECO:0007669"/>
    <property type="project" value="TreeGrafter"/>
</dbReference>
<dbReference type="InterPro" id="IPR047178">
    <property type="entry name" value="JIP1_scaffold"/>
</dbReference>
<dbReference type="Gene3D" id="2.30.30.40">
    <property type="entry name" value="SH3 Domains"/>
    <property type="match status" value="1"/>
</dbReference>
<dbReference type="CDD" id="cd01212">
    <property type="entry name" value="PTB_JIP"/>
    <property type="match status" value="1"/>
</dbReference>
<dbReference type="PANTHER" id="PTHR47437:SF4">
    <property type="entry name" value="JNK-INTERACTING PROTEIN 1-LIKE PROTEIN"/>
    <property type="match status" value="1"/>
</dbReference>
<evidence type="ECO:0000256" key="3">
    <source>
        <dbReference type="ARBA" id="ARBA00022443"/>
    </source>
</evidence>
<evidence type="ECO:0000259" key="7">
    <source>
        <dbReference type="PROSITE" id="PS01179"/>
    </source>
</evidence>
<dbReference type="Gene3D" id="2.30.29.30">
    <property type="entry name" value="Pleckstrin-homology domain (PH domain)/Phosphotyrosine-binding domain (PTB)"/>
    <property type="match status" value="1"/>
</dbReference>
<protein>
    <submittedName>
        <fullName evidence="10">JNK-interacting protein 1</fullName>
    </submittedName>
</protein>
<feature type="region of interest" description="Disordered" evidence="6">
    <location>
        <begin position="762"/>
        <end position="796"/>
    </location>
</feature>
<dbReference type="SMART" id="SM00462">
    <property type="entry name" value="PTB"/>
    <property type="match status" value="1"/>
</dbReference>
<feature type="compositionally biased region" description="Polar residues" evidence="6">
    <location>
        <begin position="179"/>
        <end position="191"/>
    </location>
</feature>
<dbReference type="GO" id="GO:0007254">
    <property type="term" value="P:JNK cascade"/>
    <property type="evidence" value="ECO:0007669"/>
    <property type="project" value="TreeGrafter"/>
</dbReference>
<organism evidence="9 10">
    <name type="scientific">Meloidogyne incognita</name>
    <name type="common">Southern root-knot nematode worm</name>
    <name type="synonym">Oxyuris incognita</name>
    <dbReference type="NCBI Taxonomy" id="6306"/>
    <lineage>
        <taxon>Eukaryota</taxon>
        <taxon>Metazoa</taxon>
        <taxon>Ecdysozoa</taxon>
        <taxon>Nematoda</taxon>
        <taxon>Chromadorea</taxon>
        <taxon>Rhabditida</taxon>
        <taxon>Tylenchina</taxon>
        <taxon>Tylenchomorpha</taxon>
        <taxon>Tylenchoidea</taxon>
        <taxon>Meloidogynidae</taxon>
        <taxon>Meloidogyninae</taxon>
        <taxon>Meloidogyne</taxon>
        <taxon>Meloidogyne incognita group</taxon>
    </lineage>
</organism>
<reference evidence="10" key="1">
    <citation type="submission" date="2022-11" db="UniProtKB">
        <authorList>
            <consortium name="WormBaseParasite"/>
        </authorList>
    </citation>
    <scope>IDENTIFICATION</scope>
</reference>
<evidence type="ECO:0000313" key="10">
    <source>
        <dbReference type="WBParaSite" id="Minc3s01372g23239"/>
    </source>
</evidence>
<keyword evidence="4" id="KW-0963">Cytoplasm</keyword>
<comment type="subcellular location">
    <subcellularLocation>
        <location evidence="1">Cytoplasm</location>
    </subcellularLocation>
</comment>
<feature type="domain" description="SH3" evidence="8">
    <location>
        <begin position="794"/>
        <end position="855"/>
    </location>
</feature>
<keyword evidence="3 5" id="KW-0728">SH3 domain</keyword>
<dbReference type="AlphaFoldDB" id="A0A914MA52"/>
<dbReference type="WBParaSite" id="Minc3s01372g23239">
    <property type="protein sequence ID" value="Minc3s01372g23239"/>
    <property type="gene ID" value="Minc3s01372g23239"/>
</dbReference>
<dbReference type="PROSITE" id="PS01179">
    <property type="entry name" value="PID"/>
    <property type="match status" value="1"/>
</dbReference>
<evidence type="ECO:0000256" key="4">
    <source>
        <dbReference type="ARBA" id="ARBA00022490"/>
    </source>
</evidence>
<dbReference type="InterPro" id="IPR001452">
    <property type="entry name" value="SH3_domain"/>
</dbReference>
<feature type="region of interest" description="Disordered" evidence="6">
    <location>
        <begin position="170"/>
        <end position="201"/>
    </location>
</feature>
<dbReference type="SUPFAM" id="SSF50729">
    <property type="entry name" value="PH domain-like"/>
    <property type="match status" value="1"/>
</dbReference>
<proteinExistence type="inferred from homology"/>
<keyword evidence="9" id="KW-1185">Reference proteome</keyword>
<dbReference type="Proteomes" id="UP000887563">
    <property type="component" value="Unplaced"/>
</dbReference>
<evidence type="ECO:0000256" key="6">
    <source>
        <dbReference type="SAM" id="MobiDB-lite"/>
    </source>
</evidence>
<feature type="compositionally biased region" description="Basic and acidic residues" evidence="6">
    <location>
        <begin position="439"/>
        <end position="454"/>
    </location>
</feature>
<dbReference type="GO" id="GO:0046328">
    <property type="term" value="P:regulation of JNK cascade"/>
    <property type="evidence" value="ECO:0007669"/>
    <property type="project" value="InterPro"/>
</dbReference>
<dbReference type="Pfam" id="PF00018">
    <property type="entry name" value="SH3_1"/>
    <property type="match status" value="1"/>
</dbReference>
<evidence type="ECO:0000259" key="8">
    <source>
        <dbReference type="PROSITE" id="PS50002"/>
    </source>
</evidence>
<dbReference type="Pfam" id="PF00640">
    <property type="entry name" value="PID"/>
    <property type="match status" value="1"/>
</dbReference>
<accession>A0A914MA52</accession>
<dbReference type="InterPro" id="IPR011993">
    <property type="entry name" value="PH-like_dom_sf"/>
</dbReference>
<dbReference type="SUPFAM" id="SSF50044">
    <property type="entry name" value="SH3-domain"/>
    <property type="match status" value="1"/>
</dbReference>
<feature type="compositionally biased region" description="Basic and acidic residues" evidence="6">
    <location>
        <begin position="780"/>
        <end position="792"/>
    </location>
</feature>
<sequence length="1020" mass="116947">MNQPNNIYLEEKCDEEDDEIQQIILNNQKNFERGNLKKISQSISAHANLDFQFKHKKLLESDGRDEEVENTITNNKLNFENGCHVEEEDSDEEFFAAHSSLIPLRKSKSALAGFTSHLGTSASHSKPLLCSKILKEGINDSQEEIMEMINLSKGDILQFRIEDDLKNNRKHSDNLIGGSPSQYSPIQTLPTSPEPHSHQLEQDCWSAPACPNDSPDSFEIGEGDEEFSRDMKMLSSERQDLNYRKESSWSAPGQFNSEIIEHPMQNEKKEYKLEEEKLRKKDNIFTGNESNDLIPMADDDGSNTPNYASLHGGYLTLPPGFKCHSAVDNSKLSDTMNSSFSSYFSDDEEDQSPDLFRSQRRKRQQLMHHSAAMRLCRRGSPPFAQIDLLSESEISDLEQQIASGCLVNRDRVLTTNYEGDERTNKHSSIDDEYSDQDLEDFRPQKSSDNDDNEMHSFETEKYRHPHLPQMRFHYSMPAIVNSLQDSVPDKVKFRRSDTEDFLIERKAGASSELSNHQSPLKQDDFCNTQTNQNVTPSTLSDCETEDKLPAFNQNIPNNRQHLSLSFTSKRRQLPKTPSPEDPLEHIDIATASRERLLDVLKQTYQLLNLSREKEGGKNKISYMNCEDQLDHNREKDETKLALQSLPSPSVLREIQSKLPKNCCRAQALEDEQQYTFSYGMDHSTNARSIGRRRLFSIEGSYYEDNLPGVAAPLDGDYEFRTAREDQQPLNELYSPTENDRTKGYIFADGAKSSSGISSSCYTSSSRSCELPDCDQQQKSTPRERRTSPRLDDPSIVPTHRAQFEFMPRHADELRLDRGDAVHVNEKFNDHWCFGLNLRSGQRGIFPEALIVEIDLVDEICKKVLPETKMRLERDTFYLTMLASVEVAHHKGNDILVQAINKVCSMYLQKDEILVPQTVLMEISFRGIHVIDKRKKDIFRCPTFDYFYSLQNISFCGAHPKELRYFGFITKHPILPRFACHVFLSNESTQAIVEAIGRAFKRSYDEYMAFAHPTEDIFLDE</sequence>
<comment type="similarity">
    <text evidence="2">Belongs to the JIP scaffold family.</text>
</comment>
<evidence type="ECO:0000313" key="9">
    <source>
        <dbReference type="Proteomes" id="UP000887563"/>
    </source>
</evidence>
<dbReference type="InterPro" id="IPR006020">
    <property type="entry name" value="PTB/PI_dom"/>
</dbReference>
<evidence type="ECO:0000256" key="5">
    <source>
        <dbReference type="PROSITE-ProRule" id="PRU00192"/>
    </source>
</evidence>
<feature type="domain" description="PID" evidence="7">
    <location>
        <begin position="876"/>
        <end position="1007"/>
    </location>
</feature>
<dbReference type="GO" id="GO:0008432">
    <property type="term" value="F:JUN kinase binding"/>
    <property type="evidence" value="ECO:0007669"/>
    <property type="project" value="TreeGrafter"/>
</dbReference>
<name>A0A914MA52_MELIC</name>
<dbReference type="SMART" id="SM00326">
    <property type="entry name" value="SH3"/>
    <property type="match status" value="1"/>
</dbReference>
<dbReference type="InterPro" id="IPR036028">
    <property type="entry name" value="SH3-like_dom_sf"/>
</dbReference>
<dbReference type="PROSITE" id="PS50002">
    <property type="entry name" value="SH3"/>
    <property type="match status" value="1"/>
</dbReference>
<feature type="compositionally biased region" description="Basic and acidic residues" evidence="6">
    <location>
        <begin position="419"/>
        <end position="429"/>
    </location>
</feature>